<keyword evidence="1" id="KW-0812">Transmembrane</keyword>
<evidence type="ECO:0000313" key="2">
    <source>
        <dbReference type="EMBL" id="SOE57191.1"/>
    </source>
</evidence>
<evidence type="ECO:0000256" key="1">
    <source>
        <dbReference type="SAM" id="Phobius"/>
    </source>
</evidence>
<protein>
    <submittedName>
        <fullName evidence="2">Uncharacterized protein</fullName>
    </submittedName>
</protein>
<dbReference type="EMBL" id="OCSU01000001">
    <property type="protein sequence ID" value="SOE57191.1"/>
    <property type="molecule type" value="Genomic_DNA"/>
</dbReference>
<keyword evidence="1" id="KW-0472">Membrane</keyword>
<organism evidence="2 3">
    <name type="scientific">Caballeronia arationis</name>
    <dbReference type="NCBI Taxonomy" id="1777142"/>
    <lineage>
        <taxon>Bacteria</taxon>
        <taxon>Pseudomonadati</taxon>
        <taxon>Pseudomonadota</taxon>
        <taxon>Betaproteobacteria</taxon>
        <taxon>Burkholderiales</taxon>
        <taxon>Burkholderiaceae</taxon>
        <taxon>Caballeronia</taxon>
    </lineage>
</organism>
<keyword evidence="3" id="KW-1185">Reference proteome</keyword>
<proteinExistence type="predicted"/>
<gene>
    <name evidence="2" type="ORF">SAMN05446927_1400</name>
</gene>
<dbReference type="AlphaFoldDB" id="A0A7Z7I357"/>
<accession>A0A7Z7I357</accession>
<dbReference type="Proteomes" id="UP000219522">
    <property type="component" value="Unassembled WGS sequence"/>
</dbReference>
<sequence length="35" mass="3808">MPIATTIAGCFLVILCDILPFVRLCGSLRPTNKMV</sequence>
<reference evidence="2 3" key="1">
    <citation type="submission" date="2017-09" db="EMBL/GenBank/DDBJ databases">
        <authorList>
            <person name="Varghese N."/>
            <person name="Submissions S."/>
        </authorList>
    </citation>
    <scope>NUCLEOTIDE SEQUENCE [LARGE SCALE GENOMIC DNA]</scope>
    <source>
        <strain evidence="2 3">OK806</strain>
    </source>
</reference>
<evidence type="ECO:0000313" key="3">
    <source>
        <dbReference type="Proteomes" id="UP000219522"/>
    </source>
</evidence>
<feature type="transmembrane region" description="Helical" evidence="1">
    <location>
        <begin position="6"/>
        <end position="26"/>
    </location>
</feature>
<comment type="caution">
    <text evidence="2">The sequence shown here is derived from an EMBL/GenBank/DDBJ whole genome shotgun (WGS) entry which is preliminary data.</text>
</comment>
<name>A0A7Z7I357_9BURK</name>
<keyword evidence="1" id="KW-1133">Transmembrane helix</keyword>